<dbReference type="GO" id="GO:0046983">
    <property type="term" value="F:protein dimerization activity"/>
    <property type="evidence" value="ECO:0007669"/>
    <property type="project" value="InterPro"/>
</dbReference>
<dbReference type="AlphaFoldDB" id="A0A103XWK5"/>
<organism evidence="6 7">
    <name type="scientific">Cynara cardunculus var. scolymus</name>
    <name type="common">Globe artichoke</name>
    <name type="synonym">Cynara scolymus</name>
    <dbReference type="NCBI Taxonomy" id="59895"/>
    <lineage>
        <taxon>Eukaryota</taxon>
        <taxon>Viridiplantae</taxon>
        <taxon>Streptophyta</taxon>
        <taxon>Embryophyta</taxon>
        <taxon>Tracheophyta</taxon>
        <taxon>Spermatophyta</taxon>
        <taxon>Magnoliopsida</taxon>
        <taxon>eudicotyledons</taxon>
        <taxon>Gunneridae</taxon>
        <taxon>Pentapetalae</taxon>
        <taxon>asterids</taxon>
        <taxon>campanulids</taxon>
        <taxon>Asterales</taxon>
        <taxon>Asteraceae</taxon>
        <taxon>Carduoideae</taxon>
        <taxon>Cardueae</taxon>
        <taxon>Carduinae</taxon>
        <taxon>Cynara</taxon>
    </lineage>
</organism>
<protein>
    <submittedName>
        <fullName evidence="6">Myc-type, basic helix-loop-helix (BHLH) domain-containing protein</fullName>
    </submittedName>
</protein>
<dbReference type="SMART" id="SM00353">
    <property type="entry name" value="HLH"/>
    <property type="match status" value="1"/>
</dbReference>
<evidence type="ECO:0000259" key="5">
    <source>
        <dbReference type="PROSITE" id="PS50888"/>
    </source>
</evidence>
<keyword evidence="2" id="KW-0805">Transcription regulation</keyword>
<dbReference type="PANTHER" id="PTHR13935">
    <property type="entry name" value="ACHAETE-SCUTE TRANSCRIPTION FACTOR-RELATED"/>
    <property type="match status" value="1"/>
</dbReference>
<comment type="subcellular location">
    <subcellularLocation>
        <location evidence="1">Nucleus</location>
    </subcellularLocation>
</comment>
<keyword evidence="4" id="KW-0539">Nucleus</keyword>
<comment type="caution">
    <text evidence="6">The sequence shown here is derived from an EMBL/GenBank/DDBJ whole genome shotgun (WGS) entry which is preliminary data.</text>
</comment>
<dbReference type="Gramene" id="KVH98204">
    <property type="protein sequence ID" value="KVH98204"/>
    <property type="gene ID" value="Ccrd_023573"/>
</dbReference>
<keyword evidence="3" id="KW-0804">Transcription</keyword>
<dbReference type="Proteomes" id="UP000243975">
    <property type="component" value="Unassembled WGS sequence"/>
</dbReference>
<dbReference type="STRING" id="59895.A0A103XWK5"/>
<evidence type="ECO:0000256" key="1">
    <source>
        <dbReference type="ARBA" id="ARBA00004123"/>
    </source>
</evidence>
<dbReference type="GO" id="GO:0090575">
    <property type="term" value="C:RNA polymerase II transcription regulator complex"/>
    <property type="evidence" value="ECO:0007669"/>
    <property type="project" value="TreeGrafter"/>
</dbReference>
<evidence type="ECO:0000256" key="3">
    <source>
        <dbReference type="ARBA" id="ARBA00023163"/>
    </source>
</evidence>
<dbReference type="InterPro" id="IPR036638">
    <property type="entry name" value="HLH_DNA-bd_sf"/>
</dbReference>
<keyword evidence="7" id="KW-1185">Reference proteome</keyword>
<dbReference type="GO" id="GO:0000977">
    <property type="term" value="F:RNA polymerase II transcription regulatory region sequence-specific DNA binding"/>
    <property type="evidence" value="ECO:0007669"/>
    <property type="project" value="TreeGrafter"/>
</dbReference>
<dbReference type="InterPro" id="IPR015660">
    <property type="entry name" value="MASH1/Ascl1a-like"/>
</dbReference>
<feature type="non-terminal residue" evidence="6">
    <location>
        <position position="157"/>
    </location>
</feature>
<evidence type="ECO:0000256" key="2">
    <source>
        <dbReference type="ARBA" id="ARBA00023015"/>
    </source>
</evidence>
<dbReference type="GO" id="GO:0000981">
    <property type="term" value="F:DNA-binding transcription factor activity, RNA polymerase II-specific"/>
    <property type="evidence" value="ECO:0007669"/>
    <property type="project" value="TreeGrafter"/>
</dbReference>
<reference evidence="6 7" key="1">
    <citation type="journal article" date="2016" name="Sci. Rep.">
        <title>The genome sequence of the outbreeding globe artichoke constructed de novo incorporating a phase-aware low-pass sequencing strategy of F1 progeny.</title>
        <authorList>
            <person name="Scaglione D."/>
            <person name="Reyes-Chin-Wo S."/>
            <person name="Acquadro A."/>
            <person name="Froenicke L."/>
            <person name="Portis E."/>
            <person name="Beitel C."/>
            <person name="Tirone M."/>
            <person name="Mauro R."/>
            <person name="Lo Monaco A."/>
            <person name="Mauromicale G."/>
            <person name="Faccioli P."/>
            <person name="Cattivelli L."/>
            <person name="Rieseberg L."/>
            <person name="Michelmore R."/>
            <person name="Lanteri S."/>
        </authorList>
    </citation>
    <scope>NUCLEOTIDE SEQUENCE [LARGE SCALE GENOMIC DNA]</scope>
    <source>
        <strain evidence="6">2C</strain>
    </source>
</reference>
<dbReference type="Pfam" id="PF00010">
    <property type="entry name" value="HLH"/>
    <property type="match status" value="1"/>
</dbReference>
<proteinExistence type="predicted"/>
<evidence type="ECO:0000313" key="7">
    <source>
        <dbReference type="Proteomes" id="UP000243975"/>
    </source>
</evidence>
<dbReference type="PROSITE" id="PS50888">
    <property type="entry name" value="BHLH"/>
    <property type="match status" value="1"/>
</dbReference>
<name>A0A103XWK5_CYNCS</name>
<dbReference type="SUPFAM" id="SSF47459">
    <property type="entry name" value="HLH, helix-loop-helix DNA-binding domain"/>
    <property type="match status" value="1"/>
</dbReference>
<dbReference type="OMA" id="VDQASEY"/>
<evidence type="ECO:0000313" key="6">
    <source>
        <dbReference type="EMBL" id="KVH98204.1"/>
    </source>
</evidence>
<accession>A0A103XWK5</accession>
<gene>
    <name evidence="6" type="ORF">Ccrd_023573</name>
</gene>
<sequence>MKETTPMMKKCDGGSKKLERKTIEKNRRTHMKRLCDELTSLVPSLFSQSSKDSIFDQSIAYIEQLQKIVERSTEKRIEASRLVNKRDRDNTDYDVRDDQPAVTCDGVRLPTVEVKEFDDGLQVRLTSRSKRNFTFSDVVRIVEDGGGEVVNGGYTTL</sequence>
<dbReference type="PANTHER" id="PTHR13935:SF46">
    <property type="entry name" value="TRANSCRIPTION FACTOR BHLH167-RELATED"/>
    <property type="match status" value="1"/>
</dbReference>
<dbReference type="Gene3D" id="4.10.280.10">
    <property type="entry name" value="Helix-loop-helix DNA-binding domain"/>
    <property type="match status" value="1"/>
</dbReference>
<evidence type="ECO:0000256" key="4">
    <source>
        <dbReference type="ARBA" id="ARBA00023242"/>
    </source>
</evidence>
<dbReference type="InterPro" id="IPR011598">
    <property type="entry name" value="bHLH_dom"/>
</dbReference>
<dbReference type="EMBL" id="LEKV01003806">
    <property type="protein sequence ID" value="KVH98204.1"/>
    <property type="molecule type" value="Genomic_DNA"/>
</dbReference>
<feature type="domain" description="BHLH" evidence="5">
    <location>
        <begin position="15"/>
        <end position="65"/>
    </location>
</feature>